<evidence type="ECO:0000256" key="2">
    <source>
        <dbReference type="ARBA" id="ARBA00022977"/>
    </source>
</evidence>
<feature type="domain" description="Thiamine phosphate synthase/TenI" evidence="3">
    <location>
        <begin position="6"/>
        <end position="183"/>
    </location>
</feature>
<dbReference type="PANTHER" id="PTHR20857:SF15">
    <property type="entry name" value="THIAMINE-PHOSPHATE SYNTHASE"/>
    <property type="match status" value="1"/>
</dbReference>
<dbReference type="Gene3D" id="3.20.20.70">
    <property type="entry name" value="Aldolase class I"/>
    <property type="match status" value="1"/>
</dbReference>
<organism evidence="4 5">
    <name type="scientific">Lachnospira hominis</name>
    <name type="common">ex Liu et al. 2021</name>
    <dbReference type="NCBI Taxonomy" id="2763051"/>
    <lineage>
        <taxon>Bacteria</taxon>
        <taxon>Bacillati</taxon>
        <taxon>Bacillota</taxon>
        <taxon>Clostridia</taxon>
        <taxon>Lachnospirales</taxon>
        <taxon>Lachnospiraceae</taxon>
        <taxon>Lachnospira</taxon>
    </lineage>
</organism>
<accession>A0ABR7FWQ8</accession>
<dbReference type="CDD" id="cd00564">
    <property type="entry name" value="TMP_TenI"/>
    <property type="match status" value="1"/>
</dbReference>
<evidence type="ECO:0000313" key="4">
    <source>
        <dbReference type="EMBL" id="MBC5679601.1"/>
    </source>
</evidence>
<dbReference type="InterPro" id="IPR036206">
    <property type="entry name" value="ThiamineP_synth_sf"/>
</dbReference>
<dbReference type="InterPro" id="IPR013785">
    <property type="entry name" value="Aldolase_TIM"/>
</dbReference>
<dbReference type="PANTHER" id="PTHR20857">
    <property type="entry name" value="THIAMINE-PHOSPHATE PYROPHOSPHORYLASE"/>
    <property type="match status" value="1"/>
</dbReference>
<evidence type="ECO:0000313" key="5">
    <source>
        <dbReference type="Proteomes" id="UP000628463"/>
    </source>
</evidence>
<keyword evidence="5" id="KW-1185">Reference proteome</keyword>
<evidence type="ECO:0000259" key="3">
    <source>
        <dbReference type="Pfam" id="PF02581"/>
    </source>
</evidence>
<proteinExistence type="predicted"/>
<comment type="pathway">
    <text evidence="1">Cofactor biosynthesis; thiamine diphosphate biosynthesis.</text>
</comment>
<gene>
    <name evidence="4" type="ORF">H8S01_01305</name>
</gene>
<dbReference type="InterPro" id="IPR022998">
    <property type="entry name" value="ThiamineP_synth_TenI"/>
</dbReference>
<reference evidence="4 5" key="1">
    <citation type="submission" date="2020-08" db="EMBL/GenBank/DDBJ databases">
        <title>Genome public.</title>
        <authorList>
            <person name="Liu C."/>
            <person name="Sun Q."/>
        </authorList>
    </citation>
    <scope>NUCLEOTIDE SEQUENCE [LARGE SCALE GENOMIC DNA]</scope>
    <source>
        <strain evidence="4 5">NSJ-43</strain>
    </source>
</reference>
<dbReference type="Proteomes" id="UP000628463">
    <property type="component" value="Unassembled WGS sequence"/>
</dbReference>
<dbReference type="EMBL" id="JACOPD010000001">
    <property type="protein sequence ID" value="MBC5679601.1"/>
    <property type="molecule type" value="Genomic_DNA"/>
</dbReference>
<sequence>MYENMIAITNRHLCDEFSYFEQLQFIASLHPKAIVLREKDLSPEEYEELAGKAIEICNNENVMLILHNFYDVAIKCNHPFIHLPLHILSELDKQKGSFFKIKGTSVHSVEDMLLAKKLGADYAFAGNIYETDCKKGLAGRGLDFLKSVVEIADFPVYAIGGITAARMPEILQAGAAGGCMMSGFMKMTP</sequence>
<comment type="caution">
    <text evidence="4">The sequence shown here is derived from an EMBL/GenBank/DDBJ whole genome shotgun (WGS) entry which is preliminary data.</text>
</comment>
<keyword evidence="2" id="KW-0784">Thiamine biosynthesis</keyword>
<dbReference type="RefSeq" id="WP_186835888.1">
    <property type="nucleotide sequence ID" value="NZ_JACOPD010000001.1"/>
</dbReference>
<protein>
    <submittedName>
        <fullName evidence="4">Thiamine phosphate synthase</fullName>
    </submittedName>
</protein>
<dbReference type="Pfam" id="PF02581">
    <property type="entry name" value="TMP-TENI"/>
    <property type="match status" value="1"/>
</dbReference>
<name>A0ABR7FWQ8_9FIRM</name>
<evidence type="ECO:0000256" key="1">
    <source>
        <dbReference type="ARBA" id="ARBA00004948"/>
    </source>
</evidence>
<dbReference type="SUPFAM" id="SSF51391">
    <property type="entry name" value="Thiamin phosphate synthase"/>
    <property type="match status" value="1"/>
</dbReference>